<feature type="region of interest" description="Disordered" evidence="5">
    <location>
        <begin position="36"/>
        <end position="66"/>
    </location>
</feature>
<dbReference type="PANTHER" id="PTHR16146">
    <property type="entry name" value="INTELECTIN"/>
    <property type="match status" value="1"/>
</dbReference>
<evidence type="ECO:0000256" key="2">
    <source>
        <dbReference type="ARBA" id="ARBA00022734"/>
    </source>
</evidence>
<protein>
    <recommendedName>
        <fullName evidence="9">Fibrinogen C-terminal domain-containing protein</fullName>
    </recommendedName>
</protein>
<evidence type="ECO:0000313" key="7">
    <source>
        <dbReference type="Ensembl" id="ENSCINP00000032926.1"/>
    </source>
</evidence>
<dbReference type="SUPFAM" id="SSF56496">
    <property type="entry name" value="Fibrinogen C-terminal domain-like"/>
    <property type="match status" value="1"/>
</dbReference>
<reference evidence="8" key="1">
    <citation type="journal article" date="2002" name="Science">
        <title>The draft genome of Ciona intestinalis: insights into chordate and vertebrate origins.</title>
        <authorList>
            <person name="Dehal P."/>
            <person name="Satou Y."/>
            <person name="Campbell R.K."/>
            <person name="Chapman J."/>
            <person name="Degnan B."/>
            <person name="De Tomaso A."/>
            <person name="Davidson B."/>
            <person name="Di Gregorio A."/>
            <person name="Gelpke M."/>
            <person name="Goodstein D.M."/>
            <person name="Harafuji N."/>
            <person name="Hastings K.E."/>
            <person name="Ho I."/>
            <person name="Hotta K."/>
            <person name="Huang W."/>
            <person name="Kawashima T."/>
            <person name="Lemaire P."/>
            <person name="Martinez D."/>
            <person name="Meinertzhagen I.A."/>
            <person name="Necula S."/>
            <person name="Nonaka M."/>
            <person name="Putnam N."/>
            <person name="Rash S."/>
            <person name="Saiga H."/>
            <person name="Satake M."/>
            <person name="Terry A."/>
            <person name="Yamada L."/>
            <person name="Wang H.G."/>
            <person name="Awazu S."/>
            <person name="Azumi K."/>
            <person name="Boore J."/>
            <person name="Branno M."/>
            <person name="Chin-Bow S."/>
            <person name="DeSantis R."/>
            <person name="Doyle S."/>
            <person name="Francino P."/>
            <person name="Keys D.N."/>
            <person name="Haga S."/>
            <person name="Hayashi H."/>
            <person name="Hino K."/>
            <person name="Imai K.S."/>
            <person name="Inaba K."/>
            <person name="Kano S."/>
            <person name="Kobayashi K."/>
            <person name="Kobayashi M."/>
            <person name="Lee B.I."/>
            <person name="Makabe K.W."/>
            <person name="Manohar C."/>
            <person name="Matassi G."/>
            <person name="Medina M."/>
            <person name="Mochizuki Y."/>
            <person name="Mount S."/>
            <person name="Morishita T."/>
            <person name="Miura S."/>
            <person name="Nakayama A."/>
            <person name="Nishizaka S."/>
            <person name="Nomoto H."/>
            <person name="Ohta F."/>
            <person name="Oishi K."/>
            <person name="Rigoutsos I."/>
            <person name="Sano M."/>
            <person name="Sasaki A."/>
            <person name="Sasakura Y."/>
            <person name="Shoguchi E."/>
            <person name="Shin-i T."/>
            <person name="Spagnuolo A."/>
            <person name="Stainier D."/>
            <person name="Suzuki M.M."/>
            <person name="Tassy O."/>
            <person name="Takatori N."/>
            <person name="Tokuoka M."/>
            <person name="Yagi K."/>
            <person name="Yoshizaki F."/>
            <person name="Wada S."/>
            <person name="Zhang C."/>
            <person name="Hyatt P.D."/>
            <person name="Larimer F."/>
            <person name="Detter C."/>
            <person name="Doggett N."/>
            <person name="Glavina T."/>
            <person name="Hawkins T."/>
            <person name="Richardson P."/>
            <person name="Lucas S."/>
            <person name="Kohara Y."/>
            <person name="Levine M."/>
            <person name="Satoh N."/>
            <person name="Rokhsar D.S."/>
        </authorList>
    </citation>
    <scope>NUCLEOTIDE SEQUENCE [LARGE SCALE GENOMIC DNA]</scope>
</reference>
<dbReference type="PANTHER" id="PTHR16146:SF46">
    <property type="entry name" value="INTELECTIN-1A-RELATED"/>
    <property type="match status" value="1"/>
</dbReference>
<keyword evidence="3" id="KW-0106">Calcium</keyword>
<evidence type="ECO:0000256" key="3">
    <source>
        <dbReference type="ARBA" id="ARBA00022837"/>
    </source>
</evidence>
<evidence type="ECO:0008006" key="9">
    <source>
        <dbReference type="Google" id="ProtNLM"/>
    </source>
</evidence>
<proteinExistence type="predicted"/>
<dbReference type="GeneTree" id="ENSGT00940000163443"/>
<sequence length="350" mass="38672">MFRYVILMLCILHYINCHTLDMGTCSCSCREDGNGRVSSSRGAAGPPGKAGPRGEQGARGLPGAVGPHGPGFVPSLGSPTNPASTCTRVKQSGISDDGVYSLKSPGGTIYQTYCDMTSSDDKAWTLVGSIHENNILGNCTVGDKWSSEEGNVNYTGLTSWESMTSFGNVESVTSQDFKNPGYFNIESRNIMIWHVPNETPLNQLKQHSRFQYKTTNNFLDAHTTLHGLFKHGYPMRKVPDKHVNVVENFMASVINSTDRMVAAIPRFYRYRYDCRGTRGTCITDGGRDLFDTGNRIQYSINGGRLSPYLSYGEKYLPDGVEILSWNEGHPFVALVWIKDTTLITSFKLKV</sequence>
<name>H2XTE2_CIOIN</name>
<dbReference type="OMA" id="ESRNIMI"/>
<dbReference type="InterPro" id="IPR014716">
    <property type="entry name" value="Fibrinogen_a/b/g_C_1"/>
</dbReference>
<dbReference type="GO" id="GO:0046872">
    <property type="term" value="F:metal ion binding"/>
    <property type="evidence" value="ECO:0007669"/>
    <property type="project" value="UniProtKB-KW"/>
</dbReference>
<evidence type="ECO:0000256" key="6">
    <source>
        <dbReference type="SAM" id="SignalP"/>
    </source>
</evidence>
<reference evidence="7" key="4">
    <citation type="submission" date="2025-09" db="UniProtKB">
        <authorList>
            <consortium name="Ensembl"/>
        </authorList>
    </citation>
    <scope>IDENTIFICATION</scope>
</reference>
<reference evidence="7" key="2">
    <citation type="journal article" date="2008" name="Genome Biol.">
        <title>Improved genome assembly and evidence-based global gene model set for the chordate Ciona intestinalis: new insight into intron and operon populations.</title>
        <authorList>
            <person name="Satou Y."/>
            <person name="Mineta K."/>
            <person name="Ogasawara M."/>
            <person name="Sasakura Y."/>
            <person name="Shoguchi E."/>
            <person name="Ueno K."/>
            <person name="Yamada L."/>
            <person name="Matsumoto J."/>
            <person name="Wasserscheid J."/>
            <person name="Dewar K."/>
            <person name="Wiley G.B."/>
            <person name="Macmil S.L."/>
            <person name="Roe B.A."/>
            <person name="Zeller R.W."/>
            <person name="Hastings K.E."/>
            <person name="Lemaire P."/>
            <person name="Lindquist E."/>
            <person name="Endo T."/>
            <person name="Hotta K."/>
            <person name="Inaba K."/>
        </authorList>
    </citation>
    <scope>NUCLEOTIDE SEQUENCE [LARGE SCALE GENOMIC DNA]</scope>
    <source>
        <strain evidence="7">wild type</strain>
    </source>
</reference>
<keyword evidence="1" id="KW-0479">Metal-binding</keyword>
<evidence type="ECO:0000256" key="5">
    <source>
        <dbReference type="SAM" id="MobiDB-lite"/>
    </source>
</evidence>
<dbReference type="HOGENOM" id="CLU_929174_0_0_1"/>
<dbReference type="AlphaFoldDB" id="H2XTE2"/>
<dbReference type="InterPro" id="IPR036056">
    <property type="entry name" value="Fibrinogen-like_C"/>
</dbReference>
<keyword evidence="8" id="KW-1185">Reference proteome</keyword>
<evidence type="ECO:0000256" key="1">
    <source>
        <dbReference type="ARBA" id="ARBA00022723"/>
    </source>
</evidence>
<organism evidence="7 8">
    <name type="scientific">Ciona intestinalis</name>
    <name type="common">Transparent sea squirt</name>
    <name type="synonym">Ascidia intestinalis</name>
    <dbReference type="NCBI Taxonomy" id="7719"/>
    <lineage>
        <taxon>Eukaryota</taxon>
        <taxon>Metazoa</taxon>
        <taxon>Chordata</taxon>
        <taxon>Tunicata</taxon>
        <taxon>Ascidiacea</taxon>
        <taxon>Phlebobranchia</taxon>
        <taxon>Cionidae</taxon>
        <taxon>Ciona</taxon>
    </lineage>
</organism>
<dbReference type="GO" id="GO:0070492">
    <property type="term" value="F:oligosaccharide binding"/>
    <property type="evidence" value="ECO:0000318"/>
    <property type="project" value="GO_Central"/>
</dbReference>
<dbReference type="Ensembl" id="ENSCINT00000030657.1">
    <property type="protein sequence ID" value="ENSCINP00000032926.1"/>
    <property type="gene ID" value="ENSCING00000023711.1"/>
</dbReference>
<evidence type="ECO:0000313" key="8">
    <source>
        <dbReference type="Proteomes" id="UP000008144"/>
    </source>
</evidence>
<feature type="signal peptide" evidence="6">
    <location>
        <begin position="1"/>
        <end position="17"/>
    </location>
</feature>
<keyword evidence="4" id="KW-1015">Disulfide bond</keyword>
<dbReference type="EMBL" id="EAAA01000735">
    <property type="status" value="NOT_ANNOTATED_CDS"/>
    <property type="molecule type" value="Genomic_DNA"/>
</dbReference>
<accession>H2XTE2</accession>
<reference evidence="7" key="3">
    <citation type="submission" date="2025-08" db="UniProtKB">
        <authorList>
            <consortium name="Ensembl"/>
        </authorList>
    </citation>
    <scope>IDENTIFICATION</scope>
</reference>
<keyword evidence="2" id="KW-0430">Lectin</keyword>
<dbReference type="Gene3D" id="3.90.215.10">
    <property type="entry name" value="Gamma Fibrinogen, chain A, domain 1"/>
    <property type="match status" value="1"/>
</dbReference>
<evidence type="ECO:0000256" key="4">
    <source>
        <dbReference type="ARBA" id="ARBA00023157"/>
    </source>
</evidence>
<dbReference type="GO" id="GO:0005615">
    <property type="term" value="C:extracellular space"/>
    <property type="evidence" value="ECO:0000318"/>
    <property type="project" value="GO_Central"/>
</dbReference>
<keyword evidence="6" id="KW-0732">Signal</keyword>
<feature type="compositionally biased region" description="Low complexity" evidence="5">
    <location>
        <begin position="38"/>
        <end position="47"/>
    </location>
</feature>
<dbReference type="Proteomes" id="UP000008144">
    <property type="component" value="Chromosome 11"/>
</dbReference>
<feature type="chain" id="PRO_5003577457" description="Fibrinogen C-terminal domain-containing protein" evidence="6">
    <location>
        <begin position="18"/>
        <end position="350"/>
    </location>
</feature>
<dbReference type="InParanoid" id="H2XTE2"/>